<dbReference type="Proteomes" id="UP000044841">
    <property type="component" value="Unassembled WGS sequence"/>
</dbReference>
<evidence type="ECO:0000256" key="2">
    <source>
        <dbReference type="ARBA" id="ARBA00022703"/>
    </source>
</evidence>
<dbReference type="SUPFAM" id="SSF52129">
    <property type="entry name" value="Caspase-like"/>
    <property type="match status" value="1"/>
</dbReference>
<dbReference type="EMBL" id="CYGV01001312">
    <property type="protein sequence ID" value="CUA72782.1"/>
    <property type="molecule type" value="Genomic_DNA"/>
</dbReference>
<dbReference type="PANTHER" id="PTHR48104">
    <property type="entry name" value="METACASPASE-4"/>
    <property type="match status" value="1"/>
</dbReference>
<feature type="compositionally biased region" description="Basic and acidic residues" evidence="4">
    <location>
        <begin position="171"/>
        <end position="186"/>
    </location>
</feature>
<dbReference type="Gene3D" id="3.40.50.1460">
    <property type="match status" value="1"/>
</dbReference>
<dbReference type="GO" id="GO:0006508">
    <property type="term" value="P:proteolysis"/>
    <property type="evidence" value="ECO:0007669"/>
    <property type="project" value="InterPro"/>
</dbReference>
<dbReference type="InterPro" id="IPR029030">
    <property type="entry name" value="Caspase-like_dom_sf"/>
</dbReference>
<dbReference type="GO" id="GO:0004197">
    <property type="term" value="F:cysteine-type endopeptidase activity"/>
    <property type="evidence" value="ECO:0007669"/>
    <property type="project" value="InterPro"/>
</dbReference>
<keyword evidence="3" id="KW-0788">Thiol protease</keyword>
<keyword evidence="3" id="KW-0378">Hydrolase</keyword>
<feature type="region of interest" description="Disordered" evidence="4">
    <location>
        <begin position="166"/>
        <end position="186"/>
    </location>
</feature>
<name>A0A0K6G3F1_9AGAM</name>
<sequence length="682" mass="75767">MTTNEPIQYTQPPPKIHGVIIGINKYKRPKVHPDLLGCVSDAHSMLRYFVDLGVPEDRFRCLYDESATRQAILNAFVDHLINNSEIKWLDPIVIYFAGHGDRMPAPPGWQTPDGFVEMILPHDASTWDNGYYTYGIPDLTLAFLLYKLSQAKGNNITVIFDSCHSGSGTRGEVRSRSSHDSDAPAVPDKLDVTLRQSLSVDYPTEVEHNITGKHPAGALMAPSLESHVLLAACREHEQAQEVSYTDEKSGSRSGGLFTAALLKELKKSDLTTTSYTSLLRKLLTDHRPKVSQNLRIQTFQCEGRNQDRLLFSVQFSHSKGRIGLIPTGDKLVYRVRIGSAQGVVPGTEFGVYTSGMLPSSLPITTLVAKDVGPIVSQLYGREPNAPPDIPTDAYATILKYNDHSNGVRIWVDEEIKQNEFWKTVLAGLDSLPIFWATSRENHDVELLLSDGHVELRGAHLTPGQFGSAYILKYAPAVNSLIEMLSAIVYFHFHLKSQNKEAPIRRNLGIALRQLKVKDRNWGSPIYEVGGEDLFGDSVPAGTVASLHADPDKVFGLELINNSRDNLYPYVLYYDFEDYSVGCLYEPPSRSGRPPLSAGSSITVGYGSSGSLPFQVDFTNPKSDKEYGAFVMLVFSEWVDIGYLQQESPLTALSFEGRGERRGHFESGIWDSLLVRVELVKEK</sequence>
<evidence type="ECO:0000313" key="7">
    <source>
        <dbReference type="Proteomes" id="UP000044841"/>
    </source>
</evidence>
<keyword evidence="3" id="KW-0645">Protease</keyword>
<dbReference type="InterPro" id="IPR011600">
    <property type="entry name" value="Pept_C14_caspase"/>
</dbReference>
<evidence type="ECO:0000256" key="4">
    <source>
        <dbReference type="SAM" id="MobiDB-lite"/>
    </source>
</evidence>
<evidence type="ECO:0000256" key="1">
    <source>
        <dbReference type="ARBA" id="ARBA00009005"/>
    </source>
</evidence>
<accession>A0A0K6G3F1</accession>
<feature type="domain" description="Peptidase C14 caspase" evidence="5">
    <location>
        <begin position="19"/>
        <end position="282"/>
    </location>
</feature>
<evidence type="ECO:0000256" key="3">
    <source>
        <dbReference type="ARBA" id="ARBA00022807"/>
    </source>
</evidence>
<dbReference type="GO" id="GO:0006915">
    <property type="term" value="P:apoptotic process"/>
    <property type="evidence" value="ECO:0007669"/>
    <property type="project" value="UniProtKB-KW"/>
</dbReference>
<dbReference type="GO" id="GO:0005737">
    <property type="term" value="C:cytoplasm"/>
    <property type="evidence" value="ECO:0007669"/>
    <property type="project" value="TreeGrafter"/>
</dbReference>
<dbReference type="Pfam" id="PF00656">
    <property type="entry name" value="Peptidase_C14"/>
    <property type="match status" value="1"/>
</dbReference>
<evidence type="ECO:0000259" key="5">
    <source>
        <dbReference type="Pfam" id="PF00656"/>
    </source>
</evidence>
<proteinExistence type="inferred from homology"/>
<dbReference type="AlphaFoldDB" id="A0A0K6G3F1"/>
<keyword evidence="7" id="KW-1185">Reference proteome</keyword>
<dbReference type="InterPro" id="IPR050452">
    <property type="entry name" value="Metacaspase"/>
</dbReference>
<protein>
    <recommendedName>
        <fullName evidence="5">Peptidase C14 caspase domain-containing protein</fullName>
    </recommendedName>
</protein>
<reference evidence="6 7" key="1">
    <citation type="submission" date="2015-07" db="EMBL/GenBank/DDBJ databases">
        <authorList>
            <person name="Noorani M."/>
        </authorList>
    </citation>
    <scope>NUCLEOTIDE SEQUENCE [LARGE SCALE GENOMIC DNA]</scope>
    <source>
        <strain evidence="6">BBA 69670</strain>
    </source>
</reference>
<gene>
    <name evidence="6" type="ORF">RSOLAG22IIIB_05042</name>
</gene>
<keyword evidence="2" id="KW-0053">Apoptosis</keyword>
<comment type="similarity">
    <text evidence="1">Belongs to the peptidase C14B family.</text>
</comment>
<organism evidence="6 7">
    <name type="scientific">Rhizoctonia solani</name>
    <dbReference type="NCBI Taxonomy" id="456999"/>
    <lineage>
        <taxon>Eukaryota</taxon>
        <taxon>Fungi</taxon>
        <taxon>Dikarya</taxon>
        <taxon>Basidiomycota</taxon>
        <taxon>Agaricomycotina</taxon>
        <taxon>Agaricomycetes</taxon>
        <taxon>Cantharellales</taxon>
        <taxon>Ceratobasidiaceae</taxon>
        <taxon>Rhizoctonia</taxon>
    </lineage>
</organism>
<dbReference type="PANTHER" id="PTHR48104:SF30">
    <property type="entry name" value="METACASPASE-1"/>
    <property type="match status" value="1"/>
</dbReference>
<evidence type="ECO:0000313" key="6">
    <source>
        <dbReference type="EMBL" id="CUA72782.1"/>
    </source>
</evidence>